<dbReference type="Proteomes" id="UP001497516">
    <property type="component" value="Chromosome 1"/>
</dbReference>
<dbReference type="EMBL" id="OZ034813">
    <property type="protein sequence ID" value="CAL1354015.1"/>
    <property type="molecule type" value="Genomic_DNA"/>
</dbReference>
<gene>
    <name evidence="2" type="ORF">LTRI10_LOCUS1873</name>
</gene>
<name>A0AAV2CC56_9ROSI</name>
<evidence type="ECO:0000256" key="1">
    <source>
        <dbReference type="SAM" id="MobiDB-lite"/>
    </source>
</evidence>
<organism evidence="2 3">
    <name type="scientific">Linum trigynum</name>
    <dbReference type="NCBI Taxonomy" id="586398"/>
    <lineage>
        <taxon>Eukaryota</taxon>
        <taxon>Viridiplantae</taxon>
        <taxon>Streptophyta</taxon>
        <taxon>Embryophyta</taxon>
        <taxon>Tracheophyta</taxon>
        <taxon>Spermatophyta</taxon>
        <taxon>Magnoliopsida</taxon>
        <taxon>eudicotyledons</taxon>
        <taxon>Gunneridae</taxon>
        <taxon>Pentapetalae</taxon>
        <taxon>rosids</taxon>
        <taxon>fabids</taxon>
        <taxon>Malpighiales</taxon>
        <taxon>Linaceae</taxon>
        <taxon>Linum</taxon>
    </lineage>
</organism>
<keyword evidence="3" id="KW-1185">Reference proteome</keyword>
<evidence type="ECO:0000313" key="3">
    <source>
        <dbReference type="Proteomes" id="UP001497516"/>
    </source>
</evidence>
<feature type="region of interest" description="Disordered" evidence="1">
    <location>
        <begin position="1"/>
        <end position="66"/>
    </location>
</feature>
<sequence length="66" mass="7143">MPPNPLGRDATEDPSAVQRENPSERDTVKADRREDLERGTGYAHVEGSKRGPDQIAAESVVSLPEG</sequence>
<accession>A0AAV2CC56</accession>
<dbReference type="AlphaFoldDB" id="A0AAV2CC56"/>
<reference evidence="2 3" key="1">
    <citation type="submission" date="2024-04" db="EMBL/GenBank/DDBJ databases">
        <authorList>
            <person name="Fracassetti M."/>
        </authorList>
    </citation>
    <scope>NUCLEOTIDE SEQUENCE [LARGE SCALE GENOMIC DNA]</scope>
</reference>
<feature type="compositionally biased region" description="Basic and acidic residues" evidence="1">
    <location>
        <begin position="21"/>
        <end position="38"/>
    </location>
</feature>
<proteinExistence type="predicted"/>
<protein>
    <submittedName>
        <fullName evidence="2">Uncharacterized protein</fullName>
    </submittedName>
</protein>
<evidence type="ECO:0000313" key="2">
    <source>
        <dbReference type="EMBL" id="CAL1354015.1"/>
    </source>
</evidence>